<dbReference type="NCBIfam" id="NF045678">
    <property type="entry name" value="TransRegIrrA"/>
    <property type="match status" value="1"/>
</dbReference>
<proteinExistence type="inferred from homology"/>
<evidence type="ECO:0000256" key="7">
    <source>
        <dbReference type="ARBA" id="ARBA00022833"/>
    </source>
</evidence>
<dbReference type="SUPFAM" id="SSF46785">
    <property type="entry name" value="Winged helix' DNA-binding domain"/>
    <property type="match status" value="1"/>
</dbReference>
<evidence type="ECO:0000256" key="4">
    <source>
        <dbReference type="ARBA" id="ARBA00022490"/>
    </source>
</evidence>
<dbReference type="AlphaFoldDB" id="A0A5B2VEE1"/>
<sequence length="156" mass="17660">MTVSFDPFPRSAPGLVPQRRGCPLSDLRDKLRRVGLRPTRQRVSLGWLLFGKGDRHVTAEILYEEATRARVPVSLATVYNTLHQFTEAGLLRQLVVDGAKAYFDTNPSEHHHFFVEDDERLIDMPGEDVKVVDLPGAPEGYEVARVDVIVRIRRQA</sequence>
<reference evidence="13 14" key="1">
    <citation type="submission" date="2019-09" db="EMBL/GenBank/DDBJ databases">
        <title>Salinarimonas rosea gen. nov., sp. nov., a new member of the a-2 subgroup of the Proteobacteria.</title>
        <authorList>
            <person name="Liu J."/>
        </authorList>
    </citation>
    <scope>NUCLEOTIDE SEQUENCE [LARGE SCALE GENOMIC DNA]</scope>
    <source>
        <strain evidence="13 14">BN140002</strain>
    </source>
</reference>
<dbReference type="Pfam" id="PF01475">
    <property type="entry name" value="FUR"/>
    <property type="match status" value="1"/>
</dbReference>
<dbReference type="CDD" id="cd07153">
    <property type="entry name" value="Fur_like"/>
    <property type="match status" value="1"/>
</dbReference>
<name>A0A5B2VEE1_9HYPH</name>
<evidence type="ECO:0000256" key="8">
    <source>
        <dbReference type="ARBA" id="ARBA00023015"/>
    </source>
</evidence>
<dbReference type="RefSeq" id="WP_149817948.1">
    <property type="nucleotide sequence ID" value="NZ_VUOA01000022.1"/>
</dbReference>
<dbReference type="Gene3D" id="1.10.10.10">
    <property type="entry name" value="Winged helix-like DNA-binding domain superfamily/Winged helix DNA-binding domain"/>
    <property type="match status" value="1"/>
</dbReference>
<dbReference type="GO" id="GO:0008270">
    <property type="term" value="F:zinc ion binding"/>
    <property type="evidence" value="ECO:0007669"/>
    <property type="project" value="TreeGrafter"/>
</dbReference>
<keyword evidence="6 11" id="KW-0479">Metal-binding</keyword>
<keyword evidence="14" id="KW-1185">Reference proteome</keyword>
<evidence type="ECO:0000256" key="1">
    <source>
        <dbReference type="ARBA" id="ARBA00004496"/>
    </source>
</evidence>
<dbReference type="Proteomes" id="UP000323142">
    <property type="component" value="Unassembled WGS sequence"/>
</dbReference>
<accession>A0A5B2VEE1</accession>
<evidence type="ECO:0000256" key="9">
    <source>
        <dbReference type="ARBA" id="ARBA00023125"/>
    </source>
</evidence>
<dbReference type="GO" id="GO:0005737">
    <property type="term" value="C:cytoplasm"/>
    <property type="evidence" value="ECO:0007669"/>
    <property type="project" value="UniProtKB-SubCell"/>
</dbReference>
<dbReference type="PANTHER" id="PTHR33202:SF7">
    <property type="entry name" value="FERRIC UPTAKE REGULATION PROTEIN"/>
    <property type="match status" value="1"/>
</dbReference>
<keyword evidence="4 12" id="KW-0963">Cytoplasm</keyword>
<comment type="similarity">
    <text evidence="2 12">Belongs to the Fur family.</text>
</comment>
<evidence type="ECO:0000256" key="11">
    <source>
        <dbReference type="PIRSR" id="PIRSR602481-2"/>
    </source>
</evidence>
<protein>
    <recommendedName>
        <fullName evidence="3 12">Ferric uptake regulation protein</fullName>
    </recommendedName>
</protein>
<dbReference type="GO" id="GO:0045892">
    <property type="term" value="P:negative regulation of DNA-templated transcription"/>
    <property type="evidence" value="ECO:0007669"/>
    <property type="project" value="TreeGrafter"/>
</dbReference>
<keyword evidence="8 12" id="KW-0805">Transcription regulation</keyword>
<keyword evidence="5 12" id="KW-0678">Repressor</keyword>
<evidence type="ECO:0000256" key="2">
    <source>
        <dbReference type="ARBA" id="ARBA00007957"/>
    </source>
</evidence>
<evidence type="ECO:0000313" key="13">
    <source>
        <dbReference type="EMBL" id="KAA2236792.1"/>
    </source>
</evidence>
<feature type="binding site" evidence="11">
    <location>
        <position position="110"/>
    </location>
    <ligand>
        <name>Fe cation</name>
        <dbReference type="ChEBI" id="CHEBI:24875"/>
    </ligand>
</feature>
<keyword evidence="10 12" id="KW-0804">Transcription</keyword>
<dbReference type="GO" id="GO:1900376">
    <property type="term" value="P:regulation of secondary metabolite biosynthetic process"/>
    <property type="evidence" value="ECO:0007669"/>
    <property type="project" value="TreeGrafter"/>
</dbReference>
<evidence type="ECO:0000256" key="5">
    <source>
        <dbReference type="ARBA" id="ARBA00022491"/>
    </source>
</evidence>
<organism evidence="13 14">
    <name type="scientific">Salinarimonas soli</name>
    <dbReference type="NCBI Taxonomy" id="1638099"/>
    <lineage>
        <taxon>Bacteria</taxon>
        <taxon>Pseudomonadati</taxon>
        <taxon>Pseudomonadota</taxon>
        <taxon>Alphaproteobacteria</taxon>
        <taxon>Hyphomicrobiales</taxon>
        <taxon>Salinarimonadaceae</taxon>
        <taxon>Salinarimonas</taxon>
    </lineage>
</organism>
<dbReference type="NCBIfam" id="NF045677">
    <property type="entry name" value="FeRespRegIrr"/>
    <property type="match status" value="1"/>
</dbReference>
<dbReference type="InterPro" id="IPR002481">
    <property type="entry name" value="FUR"/>
</dbReference>
<reference evidence="13 14" key="2">
    <citation type="submission" date="2019-09" db="EMBL/GenBank/DDBJ databases">
        <authorList>
            <person name="Jin C."/>
        </authorList>
    </citation>
    <scope>NUCLEOTIDE SEQUENCE [LARGE SCALE GENOMIC DNA]</scope>
    <source>
        <strain evidence="13 14">BN140002</strain>
    </source>
</reference>
<evidence type="ECO:0000256" key="12">
    <source>
        <dbReference type="RuleBase" id="RU364037"/>
    </source>
</evidence>
<evidence type="ECO:0000256" key="6">
    <source>
        <dbReference type="ARBA" id="ARBA00022723"/>
    </source>
</evidence>
<dbReference type="PANTHER" id="PTHR33202">
    <property type="entry name" value="ZINC UPTAKE REGULATION PROTEIN"/>
    <property type="match status" value="1"/>
</dbReference>
<keyword evidence="7 12" id="KW-0862">Zinc</keyword>
<comment type="cofactor">
    <cofactor evidence="11">
        <name>Mn(2+)</name>
        <dbReference type="ChEBI" id="CHEBI:29035"/>
    </cofactor>
    <cofactor evidence="11">
        <name>Fe(2+)</name>
        <dbReference type="ChEBI" id="CHEBI:29033"/>
    </cofactor>
    <text evidence="11">Binds 1 Mn(2+) or Fe(2+) ion per subunit.</text>
</comment>
<dbReference type="GO" id="GO:0003700">
    <property type="term" value="F:DNA-binding transcription factor activity"/>
    <property type="evidence" value="ECO:0007669"/>
    <property type="project" value="UniProtKB-UniRule"/>
</dbReference>
<dbReference type="EMBL" id="VUOA01000022">
    <property type="protein sequence ID" value="KAA2236792.1"/>
    <property type="molecule type" value="Genomic_DNA"/>
</dbReference>
<dbReference type="InterPro" id="IPR036388">
    <property type="entry name" value="WH-like_DNA-bd_sf"/>
</dbReference>
<dbReference type="InterPro" id="IPR036390">
    <property type="entry name" value="WH_DNA-bd_sf"/>
</dbReference>
<gene>
    <name evidence="12" type="primary">fur</name>
    <name evidence="13" type="ORF">F0L46_12405</name>
</gene>
<evidence type="ECO:0000256" key="3">
    <source>
        <dbReference type="ARBA" id="ARBA00020910"/>
    </source>
</evidence>
<dbReference type="OrthoDB" id="9800477at2"/>
<comment type="caution">
    <text evidence="13">The sequence shown here is derived from an EMBL/GenBank/DDBJ whole genome shotgun (WGS) entry which is preliminary data.</text>
</comment>
<evidence type="ECO:0000313" key="14">
    <source>
        <dbReference type="Proteomes" id="UP000323142"/>
    </source>
</evidence>
<dbReference type="FunFam" id="1.10.10.10:FF:000007">
    <property type="entry name" value="Ferric uptake regulation protein"/>
    <property type="match status" value="1"/>
</dbReference>
<keyword evidence="9 12" id="KW-0238">DNA-binding</keyword>
<comment type="subcellular location">
    <subcellularLocation>
        <location evidence="1 12">Cytoplasm</location>
    </subcellularLocation>
</comment>
<keyword evidence="11 12" id="KW-0408">Iron</keyword>
<evidence type="ECO:0000256" key="10">
    <source>
        <dbReference type="ARBA" id="ARBA00023163"/>
    </source>
</evidence>
<dbReference type="GO" id="GO:0000976">
    <property type="term" value="F:transcription cis-regulatory region binding"/>
    <property type="evidence" value="ECO:0007669"/>
    <property type="project" value="TreeGrafter"/>
</dbReference>
<comment type="subunit">
    <text evidence="12">Homodimer.</text>
</comment>